<evidence type="ECO:0000256" key="4">
    <source>
        <dbReference type="HAMAP-Rule" id="MF_01343"/>
    </source>
</evidence>
<reference evidence="7 8" key="1">
    <citation type="journal article" date="2015" name="Nature">
        <title>rRNA introns, odd ribosomes, and small enigmatic genomes across a large radiation of phyla.</title>
        <authorList>
            <person name="Brown C.T."/>
            <person name="Hug L.A."/>
            <person name="Thomas B.C."/>
            <person name="Sharon I."/>
            <person name="Castelle C.J."/>
            <person name="Singh A."/>
            <person name="Wilkins M.J."/>
            <person name="Williams K.H."/>
            <person name="Banfield J.F."/>
        </authorList>
    </citation>
    <scope>NUCLEOTIDE SEQUENCE [LARGE SCALE GENOMIC DNA]</scope>
</reference>
<dbReference type="GO" id="GO:0022627">
    <property type="term" value="C:cytosolic small ribosomal subunit"/>
    <property type="evidence" value="ECO:0007669"/>
    <property type="project" value="TreeGrafter"/>
</dbReference>
<dbReference type="CDD" id="cd00353">
    <property type="entry name" value="Ribosomal_S15p_S13e"/>
    <property type="match status" value="1"/>
</dbReference>
<dbReference type="Pfam" id="PF00312">
    <property type="entry name" value="Ribosomal_S15"/>
    <property type="match status" value="1"/>
</dbReference>
<dbReference type="AlphaFoldDB" id="A0A0G0BDF4"/>
<evidence type="ECO:0000256" key="3">
    <source>
        <dbReference type="ARBA" id="ARBA00064542"/>
    </source>
</evidence>
<dbReference type="PANTHER" id="PTHR23321">
    <property type="entry name" value="RIBOSOMAL PROTEIN S15, BACTERIAL AND ORGANELLAR"/>
    <property type="match status" value="1"/>
</dbReference>
<dbReference type="FunFam" id="1.10.287.10:FF:000002">
    <property type="entry name" value="30S ribosomal protein S15"/>
    <property type="match status" value="1"/>
</dbReference>
<organism evidence="7 8">
    <name type="scientific">Candidatus Roizmanbacteria bacterium GW2011_GWC2_35_12</name>
    <dbReference type="NCBI Taxonomy" id="1618485"/>
    <lineage>
        <taxon>Bacteria</taxon>
        <taxon>Candidatus Roizmaniibacteriota</taxon>
    </lineage>
</organism>
<keyword evidence="2 4" id="KW-0687">Ribonucleoprotein</keyword>
<dbReference type="NCBIfam" id="TIGR00952">
    <property type="entry name" value="S15_bact"/>
    <property type="match status" value="1"/>
</dbReference>
<dbReference type="InterPro" id="IPR009068">
    <property type="entry name" value="uS15_NS1_RNA-bd_sf"/>
</dbReference>
<keyword evidence="1 4" id="KW-0689">Ribosomal protein</keyword>
<dbReference type="Gene3D" id="6.10.250.3130">
    <property type="match status" value="1"/>
</dbReference>
<gene>
    <name evidence="4" type="primary">rpsO</name>
    <name evidence="7" type="ORF">UR63_C0012G0003</name>
</gene>
<evidence type="ECO:0000313" key="8">
    <source>
        <dbReference type="Proteomes" id="UP000034127"/>
    </source>
</evidence>
<sequence>MKKTETKKKTVKKTSVKTVTKTPAVKKPVKSAPIDTTLLEDKDKIIEKFAQRKGDTGSPEVQIALLSHKIIKLSGHLGINKKDNHSRRGLLKVIAKRRRILNYLQKLDEKRYKTLIKELGLKR</sequence>
<dbReference type="PATRIC" id="fig|1618485.3.peg.373"/>
<dbReference type="Proteomes" id="UP000034127">
    <property type="component" value="Unassembled WGS sequence"/>
</dbReference>
<dbReference type="GO" id="GO:0019843">
    <property type="term" value="F:rRNA binding"/>
    <property type="evidence" value="ECO:0007669"/>
    <property type="project" value="UniProtKB-UniRule"/>
</dbReference>
<dbReference type="Gene3D" id="1.10.287.10">
    <property type="entry name" value="S15/NS1, RNA-binding"/>
    <property type="match status" value="1"/>
</dbReference>
<evidence type="ECO:0000256" key="5">
    <source>
        <dbReference type="RuleBase" id="RU003919"/>
    </source>
</evidence>
<dbReference type="SUPFAM" id="SSF47060">
    <property type="entry name" value="S15/NS1 RNA-binding domain"/>
    <property type="match status" value="1"/>
</dbReference>
<keyword evidence="4 6" id="KW-0694">RNA-binding</keyword>
<dbReference type="PANTHER" id="PTHR23321:SF26">
    <property type="entry name" value="SMALL RIBOSOMAL SUBUNIT PROTEIN US15M"/>
    <property type="match status" value="1"/>
</dbReference>
<evidence type="ECO:0000256" key="6">
    <source>
        <dbReference type="RuleBase" id="RU004524"/>
    </source>
</evidence>
<dbReference type="GO" id="GO:0006412">
    <property type="term" value="P:translation"/>
    <property type="evidence" value="ECO:0007669"/>
    <property type="project" value="UniProtKB-UniRule"/>
</dbReference>
<keyword evidence="4 6" id="KW-0699">rRNA-binding</keyword>
<comment type="similarity">
    <text evidence="4 5">Belongs to the universal ribosomal protein uS15 family.</text>
</comment>
<dbReference type="GO" id="GO:0003735">
    <property type="term" value="F:structural constituent of ribosome"/>
    <property type="evidence" value="ECO:0007669"/>
    <property type="project" value="InterPro"/>
</dbReference>
<accession>A0A0G0BDF4</accession>
<comment type="function">
    <text evidence="4 6">One of the primary rRNA binding proteins, it binds directly to 16S rRNA where it helps nucleate assembly of the platform of the 30S subunit by binding and bridging several RNA helices of the 16S rRNA.</text>
</comment>
<dbReference type="EMBL" id="LBPX01000012">
    <property type="protein sequence ID" value="KKP67518.1"/>
    <property type="molecule type" value="Genomic_DNA"/>
</dbReference>
<protein>
    <recommendedName>
        <fullName evidence="4">Small ribosomal subunit protein uS15</fullName>
    </recommendedName>
</protein>
<comment type="function">
    <text evidence="4">Forms an intersubunit bridge (bridge B4) with the 23S rRNA of the 50S subunit in the ribosome.</text>
</comment>
<comment type="subunit">
    <text evidence="3 4">Part of the 30S ribosomal subunit. Forms a bridge to the 50S subunit in the 70S ribosome, contacting the 23S rRNA.</text>
</comment>
<dbReference type="PROSITE" id="PS00362">
    <property type="entry name" value="RIBOSOMAL_S15"/>
    <property type="match status" value="1"/>
</dbReference>
<proteinExistence type="inferred from homology"/>
<dbReference type="InterPro" id="IPR000589">
    <property type="entry name" value="Ribosomal_uS15"/>
</dbReference>
<dbReference type="InterPro" id="IPR005290">
    <property type="entry name" value="Ribosomal_uS15_bac-type"/>
</dbReference>
<evidence type="ECO:0000313" key="7">
    <source>
        <dbReference type="EMBL" id="KKP67518.1"/>
    </source>
</evidence>
<evidence type="ECO:0000256" key="1">
    <source>
        <dbReference type="ARBA" id="ARBA00022980"/>
    </source>
</evidence>
<name>A0A0G0BDF4_9BACT</name>
<dbReference type="HAMAP" id="MF_01343_B">
    <property type="entry name" value="Ribosomal_uS15_B"/>
    <property type="match status" value="1"/>
</dbReference>
<comment type="caution">
    <text evidence="7">The sequence shown here is derived from an EMBL/GenBank/DDBJ whole genome shotgun (WGS) entry which is preliminary data.</text>
</comment>
<evidence type="ECO:0000256" key="2">
    <source>
        <dbReference type="ARBA" id="ARBA00023274"/>
    </source>
</evidence>
<dbReference type="SMART" id="SM01387">
    <property type="entry name" value="Ribosomal_S15"/>
    <property type="match status" value="1"/>
</dbReference>